<name>A0A4R1YCK0_9RHOB</name>
<accession>A0A4R1YCK0</accession>
<organism evidence="3 4">
    <name type="scientific">Rhodovulum steppense</name>
    <dbReference type="NCBI Taxonomy" id="540251"/>
    <lineage>
        <taxon>Bacteria</taxon>
        <taxon>Pseudomonadati</taxon>
        <taxon>Pseudomonadota</taxon>
        <taxon>Alphaproteobacteria</taxon>
        <taxon>Rhodobacterales</taxon>
        <taxon>Paracoccaceae</taxon>
        <taxon>Rhodovulum</taxon>
    </lineage>
</organism>
<dbReference type="InterPro" id="IPR050300">
    <property type="entry name" value="GDXG_lipolytic_enzyme"/>
</dbReference>
<dbReference type="Gene3D" id="3.40.50.1820">
    <property type="entry name" value="alpha/beta hydrolase"/>
    <property type="match status" value="1"/>
</dbReference>
<protein>
    <submittedName>
        <fullName evidence="3">Alpha/beta hydrolase family protein</fullName>
    </submittedName>
</protein>
<dbReference type="RefSeq" id="WP_165899327.1">
    <property type="nucleotide sequence ID" value="NZ_SLVM01000047.1"/>
</dbReference>
<dbReference type="SUPFAM" id="SSF53474">
    <property type="entry name" value="alpha/beta-Hydrolases"/>
    <property type="match status" value="1"/>
</dbReference>
<keyword evidence="1 3" id="KW-0378">Hydrolase</keyword>
<dbReference type="Proteomes" id="UP000295277">
    <property type="component" value="Unassembled WGS sequence"/>
</dbReference>
<reference evidence="3 4" key="1">
    <citation type="submission" date="2019-03" db="EMBL/GenBank/DDBJ databases">
        <title>Genomic Encyclopedia of Type Strains, Phase IV (KMG-IV): sequencing the most valuable type-strain genomes for metagenomic binning, comparative biology and taxonomic classification.</title>
        <authorList>
            <person name="Goeker M."/>
        </authorList>
    </citation>
    <scope>NUCLEOTIDE SEQUENCE [LARGE SCALE GENOMIC DNA]</scope>
    <source>
        <strain evidence="3 4">DSM 21153</strain>
    </source>
</reference>
<sequence length="273" mass="28854">MSSHEDGIDWDDAYANAAHIPGAMDYPPRWAAAAAAFRAGARGATDLPYGHHPRQRFDIFLPAGRPAGLMVFVHGGYWMRFDKSSWSHLAAGPVARGLAVALPSYRLAPEAGIPAITADIAAALPMMARLAPGPIVLAGHSAGGHLVARMLCPDIALPKPVADRLARVIAISPLADLRPLLRTQMNRTLGLDAATARAESPVLHSPRPDLPVTAWVGAAERPAFLDQARWLAEAWPGTALHIAQDRHHFDVIEGLETADSALTDAVAGGLGMG</sequence>
<keyword evidence="4" id="KW-1185">Reference proteome</keyword>
<evidence type="ECO:0000313" key="3">
    <source>
        <dbReference type="EMBL" id="TCM73681.1"/>
    </source>
</evidence>
<dbReference type="InterPro" id="IPR013094">
    <property type="entry name" value="AB_hydrolase_3"/>
</dbReference>
<gene>
    <name evidence="3" type="ORF">EV216_14712</name>
</gene>
<dbReference type="Pfam" id="PF07859">
    <property type="entry name" value="Abhydrolase_3"/>
    <property type="match status" value="1"/>
</dbReference>
<evidence type="ECO:0000256" key="1">
    <source>
        <dbReference type="ARBA" id="ARBA00022801"/>
    </source>
</evidence>
<dbReference type="PANTHER" id="PTHR48081">
    <property type="entry name" value="AB HYDROLASE SUPERFAMILY PROTEIN C4A8.06C"/>
    <property type="match status" value="1"/>
</dbReference>
<evidence type="ECO:0000259" key="2">
    <source>
        <dbReference type="Pfam" id="PF07859"/>
    </source>
</evidence>
<dbReference type="InterPro" id="IPR029058">
    <property type="entry name" value="AB_hydrolase_fold"/>
</dbReference>
<feature type="domain" description="Alpha/beta hydrolase fold-3" evidence="2">
    <location>
        <begin position="70"/>
        <end position="185"/>
    </location>
</feature>
<dbReference type="PANTHER" id="PTHR48081:SF33">
    <property type="entry name" value="KYNURENINE FORMAMIDASE"/>
    <property type="match status" value="1"/>
</dbReference>
<dbReference type="AlphaFoldDB" id="A0A4R1YCK0"/>
<dbReference type="EMBL" id="SLVM01000047">
    <property type="protein sequence ID" value="TCM73681.1"/>
    <property type="molecule type" value="Genomic_DNA"/>
</dbReference>
<dbReference type="GO" id="GO:0016787">
    <property type="term" value="F:hydrolase activity"/>
    <property type="evidence" value="ECO:0007669"/>
    <property type="project" value="UniProtKB-KW"/>
</dbReference>
<proteinExistence type="predicted"/>
<evidence type="ECO:0000313" key="4">
    <source>
        <dbReference type="Proteomes" id="UP000295277"/>
    </source>
</evidence>
<comment type="caution">
    <text evidence="3">The sequence shown here is derived from an EMBL/GenBank/DDBJ whole genome shotgun (WGS) entry which is preliminary data.</text>
</comment>